<keyword evidence="4" id="KW-1185">Reference proteome</keyword>
<comment type="caution">
    <text evidence="3">The sequence shown here is derived from an EMBL/GenBank/DDBJ whole genome shotgun (WGS) entry which is preliminary data.</text>
</comment>
<keyword evidence="2" id="KW-1133">Transmembrane helix</keyword>
<evidence type="ECO:0000256" key="2">
    <source>
        <dbReference type="SAM" id="Phobius"/>
    </source>
</evidence>
<evidence type="ECO:0000313" key="4">
    <source>
        <dbReference type="Proteomes" id="UP000230233"/>
    </source>
</evidence>
<name>A0A2G5UTC9_9PELO</name>
<evidence type="ECO:0000256" key="1">
    <source>
        <dbReference type="SAM" id="MobiDB-lite"/>
    </source>
</evidence>
<dbReference type="EMBL" id="PDUG01000003">
    <property type="protein sequence ID" value="PIC42797.1"/>
    <property type="molecule type" value="Genomic_DNA"/>
</dbReference>
<feature type="transmembrane region" description="Helical" evidence="2">
    <location>
        <begin position="48"/>
        <end position="64"/>
    </location>
</feature>
<feature type="region of interest" description="Disordered" evidence="1">
    <location>
        <begin position="1"/>
        <end position="23"/>
    </location>
</feature>
<proteinExistence type="predicted"/>
<evidence type="ECO:0000313" key="3">
    <source>
        <dbReference type="EMBL" id="PIC42797.1"/>
    </source>
</evidence>
<dbReference type="AlphaFoldDB" id="A0A2G5UTC9"/>
<organism evidence="3 4">
    <name type="scientific">Caenorhabditis nigoni</name>
    <dbReference type="NCBI Taxonomy" id="1611254"/>
    <lineage>
        <taxon>Eukaryota</taxon>
        <taxon>Metazoa</taxon>
        <taxon>Ecdysozoa</taxon>
        <taxon>Nematoda</taxon>
        <taxon>Chromadorea</taxon>
        <taxon>Rhabditida</taxon>
        <taxon>Rhabditina</taxon>
        <taxon>Rhabditomorpha</taxon>
        <taxon>Rhabditoidea</taxon>
        <taxon>Rhabditidae</taxon>
        <taxon>Peloderinae</taxon>
        <taxon>Caenorhabditis</taxon>
    </lineage>
</organism>
<reference evidence="4" key="1">
    <citation type="submission" date="2017-10" db="EMBL/GenBank/DDBJ databases">
        <title>Rapid genome shrinkage in a self-fertile nematode reveals novel sperm competition proteins.</title>
        <authorList>
            <person name="Yin D."/>
            <person name="Schwarz E.M."/>
            <person name="Thomas C.G."/>
            <person name="Felde R.L."/>
            <person name="Korf I.F."/>
            <person name="Cutter A.D."/>
            <person name="Schartner C.M."/>
            <person name="Ralston E.J."/>
            <person name="Meyer B.J."/>
            <person name="Haag E.S."/>
        </authorList>
    </citation>
    <scope>NUCLEOTIDE SEQUENCE [LARGE SCALE GENOMIC DNA]</scope>
    <source>
        <strain evidence="4">JU1422</strain>
    </source>
</reference>
<dbReference type="Proteomes" id="UP000230233">
    <property type="component" value="Chromosome III"/>
</dbReference>
<keyword evidence="2" id="KW-0812">Transmembrane</keyword>
<gene>
    <name evidence="3" type="primary">Cni-Y47D3A.29</name>
    <name evidence="3" type="synonym">Cnig_chr_III.g9757</name>
    <name evidence="3" type="ORF">B9Z55_009757</name>
</gene>
<keyword evidence="2" id="KW-0472">Membrane</keyword>
<protein>
    <submittedName>
        <fullName evidence="3">Uncharacterized protein</fullName>
    </submittedName>
</protein>
<accession>A0A2G5UTC9</accession>
<dbReference type="OrthoDB" id="6755010at2759"/>
<sequence>MSDSENNETDVRRSSRRCGVSAKTTKMMSEMEKLKQARATGKVYRPDVRIFFYMFGEVIFMALARS</sequence>